<accession>A0A2J0Q888</accession>
<comment type="caution">
    <text evidence="1">The sequence shown here is derived from an EMBL/GenBank/DDBJ whole genome shotgun (WGS) entry which is preliminary data.</text>
</comment>
<evidence type="ECO:0000313" key="2">
    <source>
        <dbReference type="Proteomes" id="UP000228496"/>
    </source>
</evidence>
<name>A0A2J0Q888_9BACT</name>
<evidence type="ECO:0000313" key="1">
    <source>
        <dbReference type="EMBL" id="PJE51375.1"/>
    </source>
</evidence>
<reference evidence="1 2" key="1">
    <citation type="submission" date="2017-09" db="EMBL/GenBank/DDBJ databases">
        <title>Depth-based differentiation of microbial function through sediment-hosted aquifers and enrichment of novel symbionts in the deep terrestrial subsurface.</title>
        <authorList>
            <person name="Probst A.J."/>
            <person name="Ladd B."/>
            <person name="Jarett J.K."/>
            <person name="Geller-Mcgrath D.E."/>
            <person name="Sieber C.M."/>
            <person name="Emerson J.B."/>
            <person name="Anantharaman K."/>
            <person name="Thomas B.C."/>
            <person name="Malmstrom R."/>
            <person name="Stieglmeier M."/>
            <person name="Klingl A."/>
            <person name="Woyke T."/>
            <person name="Ryan C.M."/>
            <person name="Banfield J.F."/>
        </authorList>
    </citation>
    <scope>NUCLEOTIDE SEQUENCE [LARGE SCALE GENOMIC DNA]</scope>
    <source>
        <strain evidence="1">CG10_big_fil_rev_8_21_14_0_10_36_16</strain>
    </source>
</reference>
<dbReference type="EMBL" id="PCXQ01000003">
    <property type="protein sequence ID" value="PJE51375.1"/>
    <property type="molecule type" value="Genomic_DNA"/>
</dbReference>
<gene>
    <name evidence="1" type="ORF">COV29_01320</name>
</gene>
<sequence length="316" mass="36543">MKNSQETFTIYMNDDFDGVSSAAVFLYFINKKYPGKYKFKYELLIYKPGYEKWWKNKKLSNPCAVFDFRYHPGADWWFDHHETSFFDNKDKKHFQETKNKKKRWEADAKSACGVVLRHLSQEFDLKFPKHIKEMTKLADLIDSFGYKTAKDSISFKNGAYALSKSFLIYITDSYGGHVAELLSEKPIDEAVKDRQVSLSIKKTESLIMDSINEAKKNSEKIGKVVYLETKNPLTRHNILYFISPSSAYSVVMTKHNNYYHIGVGYNMWSKHENKKNIAEILKKYGGGGHKGVGATEVGSRKEALQIVKNMVKILNK</sequence>
<dbReference type="InterPro" id="IPR038763">
    <property type="entry name" value="DHH_sf"/>
</dbReference>
<organism evidence="1 2">
    <name type="scientific">Candidatus Yanofskybacteria bacterium CG10_big_fil_rev_8_21_14_0_10_36_16</name>
    <dbReference type="NCBI Taxonomy" id="1975096"/>
    <lineage>
        <taxon>Bacteria</taxon>
        <taxon>Candidatus Yanofskyibacteriota</taxon>
    </lineage>
</organism>
<evidence type="ECO:0008006" key="3">
    <source>
        <dbReference type="Google" id="ProtNLM"/>
    </source>
</evidence>
<dbReference type="SUPFAM" id="SSF64182">
    <property type="entry name" value="DHH phosphoesterases"/>
    <property type="match status" value="1"/>
</dbReference>
<dbReference type="AlphaFoldDB" id="A0A2J0Q888"/>
<dbReference type="Proteomes" id="UP000228496">
    <property type="component" value="Unassembled WGS sequence"/>
</dbReference>
<protein>
    <recommendedName>
        <fullName evidence="3">DHHA1 domain-containing protein</fullName>
    </recommendedName>
</protein>
<proteinExistence type="predicted"/>